<keyword evidence="3" id="KW-0121">Carboxypeptidase</keyword>
<proteinExistence type="predicted"/>
<accession>C7Q0J3</accession>
<dbReference type="FunCoup" id="C7Q0J3">
    <property type="interactions" value="109"/>
</dbReference>
<dbReference type="EC" id="3.4.16.4" evidence="3"/>
<dbReference type="PANTHER" id="PTHR46825:SF7">
    <property type="entry name" value="D-ALANYL-D-ALANINE CARBOXYPEPTIDASE"/>
    <property type="match status" value="1"/>
</dbReference>
<dbReference type="OrthoDB" id="5177574at2"/>
<feature type="domain" description="Beta-lactamase-related" evidence="2">
    <location>
        <begin position="48"/>
        <end position="358"/>
    </location>
</feature>
<dbReference type="InterPro" id="IPR050491">
    <property type="entry name" value="AmpC-like"/>
</dbReference>
<dbReference type="InterPro" id="IPR001466">
    <property type="entry name" value="Beta-lactam-related"/>
</dbReference>
<dbReference type="PANTHER" id="PTHR46825">
    <property type="entry name" value="D-ALANYL-D-ALANINE-CARBOXYPEPTIDASE/ENDOPEPTIDASE AMPH"/>
    <property type="match status" value="1"/>
</dbReference>
<evidence type="ECO:0000313" key="3">
    <source>
        <dbReference type="EMBL" id="ACU77526.1"/>
    </source>
</evidence>
<organism evidence="3 4">
    <name type="scientific">Catenulispora acidiphila (strain DSM 44928 / JCM 14897 / NBRC 102108 / NRRL B-24433 / ID139908)</name>
    <dbReference type="NCBI Taxonomy" id="479433"/>
    <lineage>
        <taxon>Bacteria</taxon>
        <taxon>Bacillati</taxon>
        <taxon>Actinomycetota</taxon>
        <taxon>Actinomycetes</taxon>
        <taxon>Catenulisporales</taxon>
        <taxon>Catenulisporaceae</taxon>
        <taxon>Catenulispora</taxon>
    </lineage>
</organism>
<name>C7Q0J3_CATAD</name>
<dbReference type="InParanoid" id="C7Q0J3"/>
<dbReference type="eggNOG" id="COG1680">
    <property type="taxonomic scope" value="Bacteria"/>
</dbReference>
<keyword evidence="4" id="KW-1185">Reference proteome</keyword>
<keyword evidence="1" id="KW-0732">Signal</keyword>
<dbReference type="GO" id="GO:0009002">
    <property type="term" value="F:serine-type D-Ala-D-Ala carboxypeptidase activity"/>
    <property type="evidence" value="ECO:0007669"/>
    <property type="project" value="UniProtKB-EC"/>
</dbReference>
<evidence type="ECO:0000313" key="4">
    <source>
        <dbReference type="Proteomes" id="UP000000851"/>
    </source>
</evidence>
<dbReference type="STRING" id="479433.Caci_8711"/>
<sequence precursor="true">MFGHLRTAATCAAVAGMLALSAATAAGATNSPVHRSGLQQELEAFVHEQGGPPGVIVTFERRGATSVYRAGVADIATRQPPRARDAMRIASVAKAFSGAVALSLVARGTLSLDDTIAHRLPTLPAAWGAVTLRELLQHTSGLPDYSGTSAFREELAADPHHVFAPEDLLPFAASQPLLFPPGTRYQYSNSDNVAVGLMAQAATGRPYEQLLSSLVYRRIGLSKTSLPTGFDMPKPYIHGYGVRDGRLQDVSTEFSASASWASGGIVSTPKDLNAFIEAYGGPKYLPDRVRQAQLAFIDGSSEPAGPGTNAAGLGIFRYVTRCGTVYGHTGNTSGYTQFAAASPDGKRSMTFSVNAQITKTTNAPLLARMRDIEEDAVCQLLSR</sequence>
<dbReference type="Proteomes" id="UP000000851">
    <property type="component" value="Chromosome"/>
</dbReference>
<evidence type="ECO:0000259" key="2">
    <source>
        <dbReference type="Pfam" id="PF00144"/>
    </source>
</evidence>
<dbReference type="Gene3D" id="3.40.710.10">
    <property type="entry name" value="DD-peptidase/beta-lactamase superfamily"/>
    <property type="match status" value="1"/>
</dbReference>
<keyword evidence="3" id="KW-0645">Protease</keyword>
<dbReference type="SUPFAM" id="SSF56601">
    <property type="entry name" value="beta-lactamase/transpeptidase-like"/>
    <property type="match status" value="1"/>
</dbReference>
<evidence type="ECO:0000256" key="1">
    <source>
        <dbReference type="SAM" id="SignalP"/>
    </source>
</evidence>
<feature type="chain" id="PRO_5038396316" evidence="1">
    <location>
        <begin position="26"/>
        <end position="383"/>
    </location>
</feature>
<feature type="signal peptide" evidence="1">
    <location>
        <begin position="1"/>
        <end position="25"/>
    </location>
</feature>
<dbReference type="EMBL" id="CP001700">
    <property type="protein sequence ID" value="ACU77526.1"/>
    <property type="molecule type" value="Genomic_DNA"/>
</dbReference>
<dbReference type="KEGG" id="cai:Caci_8711"/>
<reference evidence="3 4" key="1">
    <citation type="journal article" date="2009" name="Stand. Genomic Sci.">
        <title>Complete genome sequence of Catenulispora acidiphila type strain (ID 139908).</title>
        <authorList>
            <person name="Copeland A."/>
            <person name="Lapidus A."/>
            <person name="Glavina Del Rio T."/>
            <person name="Nolan M."/>
            <person name="Lucas S."/>
            <person name="Chen F."/>
            <person name="Tice H."/>
            <person name="Cheng J.F."/>
            <person name="Bruce D."/>
            <person name="Goodwin L."/>
            <person name="Pitluck S."/>
            <person name="Mikhailova N."/>
            <person name="Pati A."/>
            <person name="Ivanova N."/>
            <person name="Mavromatis K."/>
            <person name="Chen A."/>
            <person name="Palaniappan K."/>
            <person name="Chain P."/>
            <person name="Land M."/>
            <person name="Hauser L."/>
            <person name="Chang Y.J."/>
            <person name="Jeffries C.D."/>
            <person name="Chertkov O."/>
            <person name="Brettin T."/>
            <person name="Detter J.C."/>
            <person name="Han C."/>
            <person name="Ali Z."/>
            <person name="Tindall B.J."/>
            <person name="Goker M."/>
            <person name="Bristow J."/>
            <person name="Eisen J.A."/>
            <person name="Markowitz V."/>
            <person name="Hugenholtz P."/>
            <person name="Kyrpides N.C."/>
            <person name="Klenk H.P."/>
        </authorList>
    </citation>
    <scope>NUCLEOTIDE SEQUENCE [LARGE SCALE GENOMIC DNA]</scope>
    <source>
        <strain evidence="4">DSM 44928 / JCM 14897 / NBRC 102108 / NRRL B-24433 / ID139908</strain>
    </source>
</reference>
<dbReference type="HOGENOM" id="CLU_020027_2_3_11"/>
<dbReference type="Pfam" id="PF00144">
    <property type="entry name" value="Beta-lactamase"/>
    <property type="match status" value="1"/>
</dbReference>
<dbReference type="RefSeq" id="WP_015797250.1">
    <property type="nucleotide sequence ID" value="NC_013131.1"/>
</dbReference>
<dbReference type="InterPro" id="IPR012338">
    <property type="entry name" value="Beta-lactam/transpept-like"/>
</dbReference>
<protein>
    <submittedName>
        <fullName evidence="3">Serine-type D-Ala-D-Ala carboxypeptidase</fullName>
        <ecNumber evidence="3">3.4.16.4</ecNumber>
    </submittedName>
</protein>
<gene>
    <name evidence="3" type="ordered locus">Caci_8711</name>
</gene>
<keyword evidence="3" id="KW-0378">Hydrolase</keyword>
<dbReference type="AlphaFoldDB" id="C7Q0J3"/>